<organism evidence="1 2">
    <name type="scientific">Pontibacillus salipaludis</name>
    <dbReference type="NCBI Taxonomy" id="1697394"/>
    <lineage>
        <taxon>Bacteria</taxon>
        <taxon>Bacillati</taxon>
        <taxon>Bacillota</taxon>
        <taxon>Bacilli</taxon>
        <taxon>Bacillales</taxon>
        <taxon>Bacillaceae</taxon>
        <taxon>Pontibacillus</taxon>
    </lineage>
</organism>
<evidence type="ECO:0008006" key="3">
    <source>
        <dbReference type="Google" id="ProtNLM"/>
    </source>
</evidence>
<comment type="caution">
    <text evidence="1">The sequence shown here is derived from an EMBL/GenBank/DDBJ whole genome shotgun (WGS) entry which is preliminary data.</text>
</comment>
<sequence>MNVTNFNKKAWNLSHFSKIGYCKEEKRLCIYFLNGFTMEVYDVEEKVVFEFIISLEKEAFIRNILVSHYCISFYATPLHA</sequence>
<dbReference type="Proteomes" id="UP000642571">
    <property type="component" value="Unassembled WGS sequence"/>
</dbReference>
<evidence type="ECO:0000313" key="2">
    <source>
        <dbReference type="Proteomes" id="UP000642571"/>
    </source>
</evidence>
<dbReference type="RefSeq" id="WP_188651389.1">
    <property type="nucleotide sequence ID" value="NZ_BMIN01000003.1"/>
</dbReference>
<proteinExistence type="predicted"/>
<accession>A0ABQ1PUM0</accession>
<dbReference type="EMBL" id="BMIN01000003">
    <property type="protein sequence ID" value="GGD04114.1"/>
    <property type="molecule type" value="Genomic_DNA"/>
</dbReference>
<name>A0ABQ1PUM0_9BACI</name>
<reference evidence="2" key="1">
    <citation type="journal article" date="2019" name="Int. J. Syst. Evol. Microbiol.">
        <title>The Global Catalogue of Microorganisms (GCM) 10K type strain sequencing project: providing services to taxonomists for standard genome sequencing and annotation.</title>
        <authorList>
            <consortium name="The Broad Institute Genomics Platform"/>
            <consortium name="The Broad Institute Genome Sequencing Center for Infectious Disease"/>
            <person name="Wu L."/>
            <person name="Ma J."/>
        </authorList>
    </citation>
    <scope>NUCLEOTIDE SEQUENCE [LARGE SCALE GENOMIC DNA]</scope>
    <source>
        <strain evidence="2">CGMCC 1.15353</strain>
    </source>
</reference>
<keyword evidence="2" id="KW-1185">Reference proteome</keyword>
<evidence type="ECO:0000313" key="1">
    <source>
        <dbReference type="EMBL" id="GGD04114.1"/>
    </source>
</evidence>
<gene>
    <name evidence="1" type="ORF">GCM10011389_09550</name>
</gene>
<protein>
    <recommendedName>
        <fullName evidence="3">KTSC domain-containing protein</fullName>
    </recommendedName>
</protein>